<dbReference type="Gene3D" id="3.40.50.1400">
    <property type="match status" value="2"/>
</dbReference>
<evidence type="ECO:0000313" key="4">
    <source>
        <dbReference type="Proteomes" id="UP001205601"/>
    </source>
</evidence>
<comment type="caution">
    <text evidence="3">The sequence shown here is derived from an EMBL/GenBank/DDBJ whole genome shotgun (WGS) entry which is preliminary data.</text>
</comment>
<dbReference type="EMBL" id="JAOCQF010000002">
    <property type="protein sequence ID" value="MCT8330578.1"/>
    <property type="molecule type" value="Genomic_DNA"/>
</dbReference>
<gene>
    <name evidence="3" type="ORF">N5I32_13715</name>
</gene>
<organism evidence="3 4">
    <name type="scientific">Albidovulum sediminis</name>
    <dbReference type="NCBI Taxonomy" id="3066345"/>
    <lineage>
        <taxon>Bacteria</taxon>
        <taxon>Pseudomonadati</taxon>
        <taxon>Pseudomonadota</taxon>
        <taxon>Alphaproteobacteria</taxon>
        <taxon>Rhodobacterales</taxon>
        <taxon>Paracoccaceae</taxon>
        <taxon>Albidovulum</taxon>
    </lineage>
</organism>
<dbReference type="Proteomes" id="UP001205601">
    <property type="component" value="Unassembled WGS sequence"/>
</dbReference>
<dbReference type="Pfam" id="PF01903">
    <property type="entry name" value="CbiX"/>
    <property type="match status" value="1"/>
</dbReference>
<evidence type="ECO:0000256" key="1">
    <source>
        <dbReference type="ARBA" id="ARBA00022723"/>
    </source>
</evidence>
<evidence type="ECO:0000313" key="3">
    <source>
        <dbReference type="EMBL" id="MCT8330578.1"/>
    </source>
</evidence>
<protein>
    <submittedName>
        <fullName evidence="3">Cobalamin biosynthesis protein CbiX</fullName>
    </submittedName>
</protein>
<name>A0ABT2NNR3_9RHOB</name>
<keyword evidence="1" id="KW-0479">Metal-binding</keyword>
<evidence type="ECO:0000256" key="2">
    <source>
        <dbReference type="ARBA" id="ARBA00023239"/>
    </source>
</evidence>
<dbReference type="SUPFAM" id="SSF53800">
    <property type="entry name" value="Chelatase"/>
    <property type="match status" value="2"/>
</dbReference>
<sequence length="230" mass="23631">MSHDALIVAHGQPSDPAPAEADMARLGEAVAALLPGWRVRAVTLAAPGALDQAVRGLSAARVLPFFMADGWFTRTELPRRLASAGAEGFTTLPAFGLMPEAAALAARTAGEAVREQDWRTEETTLVLAAHGSGRSRAPSEAAGRIRDAIAEALPFRAIRLGFIEEAPSVADAARDAGAKAICLPLFVARWGHVVADLPAELGAAGFSGPSLPPLGTLPGVPAILAAAIRG</sequence>
<dbReference type="RefSeq" id="WP_261496437.1">
    <property type="nucleotide sequence ID" value="NZ_JAOCQF010000002.1"/>
</dbReference>
<accession>A0ABT2NNR3</accession>
<dbReference type="CDD" id="cd03416">
    <property type="entry name" value="CbiX_SirB_N"/>
    <property type="match status" value="1"/>
</dbReference>
<proteinExistence type="predicted"/>
<keyword evidence="4" id="KW-1185">Reference proteome</keyword>
<keyword evidence="2" id="KW-0456">Lyase</keyword>
<dbReference type="InterPro" id="IPR002762">
    <property type="entry name" value="CbiX-like"/>
</dbReference>
<reference evidence="4" key="1">
    <citation type="submission" date="2023-07" db="EMBL/GenBank/DDBJ databases">
        <title>Defluviimonas sediminis sp. nov., isolated from mangrove sediment.</title>
        <authorList>
            <person name="Liu L."/>
            <person name="Li J."/>
            <person name="Huang Y."/>
            <person name="Pan J."/>
            <person name="Li M."/>
        </authorList>
    </citation>
    <scope>NUCLEOTIDE SEQUENCE [LARGE SCALE GENOMIC DNA]</scope>
    <source>
        <strain evidence="4">FT324</strain>
    </source>
</reference>